<evidence type="ECO:0000313" key="4">
    <source>
        <dbReference type="Proteomes" id="UP001162131"/>
    </source>
</evidence>
<feature type="transmembrane region" description="Helical" evidence="2">
    <location>
        <begin position="117"/>
        <end position="134"/>
    </location>
</feature>
<sequence length="190" mass="21185">MEPGVSGSYCTFSMFLLCNLLLLAVGITVGTLAIYICADQNDFSWYDGLFALLGFVIALTAIASVKTKESLKWLFFYMLFLLILTLIVAGLTIGLIFWHDFEIKIGFENAWGVRGSYIGSCGVMLFCVIVGFFYRKSLMSAVIRKSEEVNFLDIKGPLVPARTAKPQEISRGFQQKSPKKGKPDSLFEMK</sequence>
<organism evidence="3 4">
    <name type="scientific">Blepharisma stoltei</name>
    <dbReference type="NCBI Taxonomy" id="1481888"/>
    <lineage>
        <taxon>Eukaryota</taxon>
        <taxon>Sar</taxon>
        <taxon>Alveolata</taxon>
        <taxon>Ciliophora</taxon>
        <taxon>Postciliodesmatophora</taxon>
        <taxon>Heterotrichea</taxon>
        <taxon>Heterotrichida</taxon>
        <taxon>Blepharismidae</taxon>
        <taxon>Blepharisma</taxon>
    </lineage>
</organism>
<comment type="caution">
    <text evidence="3">The sequence shown here is derived from an EMBL/GenBank/DDBJ whole genome shotgun (WGS) entry which is preliminary data.</text>
</comment>
<proteinExistence type="predicted"/>
<dbReference type="SUPFAM" id="SSF103473">
    <property type="entry name" value="MFS general substrate transporter"/>
    <property type="match status" value="1"/>
</dbReference>
<evidence type="ECO:0000256" key="1">
    <source>
        <dbReference type="SAM" id="MobiDB-lite"/>
    </source>
</evidence>
<dbReference type="AlphaFoldDB" id="A0AAU9IY65"/>
<dbReference type="InterPro" id="IPR036259">
    <property type="entry name" value="MFS_trans_sf"/>
</dbReference>
<keyword evidence="4" id="KW-1185">Reference proteome</keyword>
<feature type="transmembrane region" description="Helical" evidence="2">
    <location>
        <begin position="43"/>
        <end position="62"/>
    </location>
</feature>
<feature type="transmembrane region" description="Helical" evidence="2">
    <location>
        <begin position="74"/>
        <end position="97"/>
    </location>
</feature>
<evidence type="ECO:0000313" key="3">
    <source>
        <dbReference type="EMBL" id="CAG9318085.1"/>
    </source>
</evidence>
<protein>
    <submittedName>
        <fullName evidence="3">Uncharacterized protein</fullName>
    </submittedName>
</protein>
<keyword evidence="2" id="KW-0472">Membrane</keyword>
<feature type="region of interest" description="Disordered" evidence="1">
    <location>
        <begin position="165"/>
        <end position="190"/>
    </location>
</feature>
<name>A0AAU9IY65_9CILI</name>
<evidence type="ECO:0000256" key="2">
    <source>
        <dbReference type="SAM" id="Phobius"/>
    </source>
</evidence>
<accession>A0AAU9IY65</accession>
<keyword evidence="2" id="KW-1133">Transmembrane helix</keyword>
<dbReference type="Proteomes" id="UP001162131">
    <property type="component" value="Unassembled WGS sequence"/>
</dbReference>
<dbReference type="EMBL" id="CAJZBQ010000020">
    <property type="protein sequence ID" value="CAG9318085.1"/>
    <property type="molecule type" value="Genomic_DNA"/>
</dbReference>
<feature type="compositionally biased region" description="Basic and acidic residues" evidence="1">
    <location>
        <begin position="181"/>
        <end position="190"/>
    </location>
</feature>
<reference evidence="3" key="1">
    <citation type="submission" date="2021-09" db="EMBL/GenBank/DDBJ databases">
        <authorList>
            <consortium name="AG Swart"/>
            <person name="Singh M."/>
            <person name="Singh A."/>
            <person name="Seah K."/>
            <person name="Emmerich C."/>
        </authorList>
    </citation>
    <scope>NUCLEOTIDE SEQUENCE</scope>
    <source>
        <strain evidence="3">ATCC30299</strain>
    </source>
</reference>
<feature type="transmembrane region" description="Helical" evidence="2">
    <location>
        <begin position="12"/>
        <end position="37"/>
    </location>
</feature>
<keyword evidence="2" id="KW-0812">Transmembrane</keyword>
<gene>
    <name evidence="3" type="ORF">BSTOLATCC_MIC20569</name>
</gene>